<dbReference type="Pfam" id="PF00462">
    <property type="entry name" value="Glutaredoxin"/>
    <property type="match status" value="1"/>
</dbReference>
<dbReference type="EMBL" id="CP136920">
    <property type="protein sequence ID" value="WOO43423.1"/>
    <property type="molecule type" value="Genomic_DNA"/>
</dbReference>
<protein>
    <submittedName>
        <fullName evidence="2">Glutaredoxin family protein</fullName>
    </submittedName>
</protein>
<name>A0AAQ3LGJ9_9BACT</name>
<feature type="domain" description="Glutaredoxin" evidence="1">
    <location>
        <begin position="7"/>
        <end position="56"/>
    </location>
</feature>
<gene>
    <name evidence="2" type="ORF">RZN69_10010</name>
</gene>
<dbReference type="KEGG" id="puo:RZN69_10010"/>
<keyword evidence="3" id="KW-1185">Reference proteome</keyword>
<dbReference type="PROSITE" id="PS51354">
    <property type="entry name" value="GLUTAREDOXIN_2"/>
    <property type="match status" value="1"/>
</dbReference>
<evidence type="ECO:0000313" key="3">
    <source>
        <dbReference type="Proteomes" id="UP001304300"/>
    </source>
</evidence>
<reference evidence="2 3" key="1">
    <citation type="submission" date="2023-10" db="EMBL/GenBank/DDBJ databases">
        <title>Rubellicoccus peritrichatus gen. nov., sp. nov., isolated from an algae of coral reef tank.</title>
        <authorList>
            <person name="Luo J."/>
        </authorList>
    </citation>
    <scope>NUCLEOTIDE SEQUENCE [LARGE SCALE GENOMIC DNA]</scope>
    <source>
        <strain evidence="2 3">CR14</strain>
    </source>
</reference>
<dbReference type="Gene3D" id="3.40.30.10">
    <property type="entry name" value="Glutaredoxin"/>
    <property type="match status" value="1"/>
</dbReference>
<evidence type="ECO:0000313" key="2">
    <source>
        <dbReference type="EMBL" id="WOO43423.1"/>
    </source>
</evidence>
<dbReference type="InterPro" id="IPR002109">
    <property type="entry name" value="Glutaredoxin"/>
</dbReference>
<dbReference type="SUPFAM" id="SSF52833">
    <property type="entry name" value="Thioredoxin-like"/>
    <property type="match status" value="1"/>
</dbReference>
<proteinExistence type="predicted"/>
<sequence length="95" mass="10841">MRAKPILYIKRGCPWCREAVAWFQKHGVDIDLKDVNISRSNLQRMVEVSGQTLTPTMEYGDFVVADFSVDEFVDALSEAPEIRRELGIGDHLEDD</sequence>
<accession>A0AAQ3LGJ9</accession>
<organism evidence="2 3">
    <name type="scientific">Rubellicoccus peritrichatus</name>
    <dbReference type="NCBI Taxonomy" id="3080537"/>
    <lineage>
        <taxon>Bacteria</taxon>
        <taxon>Pseudomonadati</taxon>
        <taxon>Verrucomicrobiota</taxon>
        <taxon>Opitutia</taxon>
        <taxon>Puniceicoccales</taxon>
        <taxon>Cerasicoccaceae</taxon>
        <taxon>Rubellicoccus</taxon>
    </lineage>
</organism>
<dbReference type="AlphaFoldDB" id="A0AAQ3LGJ9"/>
<dbReference type="InterPro" id="IPR036249">
    <property type="entry name" value="Thioredoxin-like_sf"/>
</dbReference>
<dbReference type="RefSeq" id="WP_317835978.1">
    <property type="nucleotide sequence ID" value="NZ_CP136920.1"/>
</dbReference>
<evidence type="ECO:0000259" key="1">
    <source>
        <dbReference type="Pfam" id="PF00462"/>
    </source>
</evidence>
<dbReference type="Proteomes" id="UP001304300">
    <property type="component" value="Chromosome"/>
</dbReference>
<dbReference type="CDD" id="cd02976">
    <property type="entry name" value="NrdH"/>
    <property type="match status" value="1"/>
</dbReference>